<evidence type="ECO:0000259" key="1">
    <source>
        <dbReference type="PROSITE" id="PS50879"/>
    </source>
</evidence>
<dbReference type="EMBL" id="BPLQ01014426">
    <property type="protein sequence ID" value="GIY79602.1"/>
    <property type="molecule type" value="Genomic_DNA"/>
</dbReference>
<dbReference type="GO" id="GO:0003676">
    <property type="term" value="F:nucleic acid binding"/>
    <property type="evidence" value="ECO:0007669"/>
    <property type="project" value="InterPro"/>
</dbReference>
<proteinExistence type="predicted"/>
<gene>
    <name evidence="2" type="primary">R1A1-elementORF2_347</name>
    <name evidence="2" type="ORF">CDAR_57051</name>
</gene>
<dbReference type="Proteomes" id="UP001054837">
    <property type="component" value="Unassembled WGS sequence"/>
</dbReference>
<sequence length="264" mass="29939">MLQDGFHGGTASSGRYSPTRCQVKVFGEHLQTQDRKTALLNSEHRHSSIKSYKKPIIPPWKKAAFSWNYFNSKNNTAGTLIYTDGSKMNNRVGGAFVVYDKGLEIYSHGFRLSDHESVYSAERMAIEATIDFAINNNLQLSSIISDLRSVLQAISNPNNIDIHILQIKDKISNYNGIIHLYWIKAHEGFDGNEKADEYAKVATMKNSIDHISGYGIPYIKKMIKKEIVAQWQDRWSNSNKGREVFTFSTEVKTSRIQSSSPTYC</sequence>
<dbReference type="SUPFAM" id="SSF53098">
    <property type="entry name" value="Ribonuclease H-like"/>
    <property type="match status" value="1"/>
</dbReference>
<dbReference type="Gene3D" id="3.30.420.10">
    <property type="entry name" value="Ribonuclease H-like superfamily/Ribonuclease H"/>
    <property type="match status" value="1"/>
</dbReference>
<organism evidence="2 3">
    <name type="scientific">Caerostris darwini</name>
    <dbReference type="NCBI Taxonomy" id="1538125"/>
    <lineage>
        <taxon>Eukaryota</taxon>
        <taxon>Metazoa</taxon>
        <taxon>Ecdysozoa</taxon>
        <taxon>Arthropoda</taxon>
        <taxon>Chelicerata</taxon>
        <taxon>Arachnida</taxon>
        <taxon>Araneae</taxon>
        <taxon>Araneomorphae</taxon>
        <taxon>Entelegynae</taxon>
        <taxon>Araneoidea</taxon>
        <taxon>Araneidae</taxon>
        <taxon>Caerostris</taxon>
    </lineage>
</organism>
<evidence type="ECO:0000313" key="2">
    <source>
        <dbReference type="EMBL" id="GIY79602.1"/>
    </source>
</evidence>
<dbReference type="Pfam" id="PF00075">
    <property type="entry name" value="RNase_H"/>
    <property type="match status" value="1"/>
</dbReference>
<name>A0AAV4W9Z7_9ARAC</name>
<dbReference type="InterPro" id="IPR002156">
    <property type="entry name" value="RNaseH_domain"/>
</dbReference>
<protein>
    <recommendedName>
        <fullName evidence="1">RNase H type-1 domain-containing protein</fullName>
    </recommendedName>
</protein>
<dbReference type="AlphaFoldDB" id="A0AAV4W9Z7"/>
<keyword evidence="3" id="KW-1185">Reference proteome</keyword>
<feature type="domain" description="RNase H type-1" evidence="1">
    <location>
        <begin position="75"/>
        <end position="204"/>
    </location>
</feature>
<reference evidence="2 3" key="1">
    <citation type="submission" date="2021-06" db="EMBL/GenBank/DDBJ databases">
        <title>Caerostris darwini draft genome.</title>
        <authorList>
            <person name="Kono N."/>
            <person name="Arakawa K."/>
        </authorList>
    </citation>
    <scope>NUCLEOTIDE SEQUENCE [LARGE SCALE GENOMIC DNA]</scope>
</reference>
<dbReference type="CDD" id="cd09276">
    <property type="entry name" value="Rnase_HI_RT_non_LTR"/>
    <property type="match status" value="1"/>
</dbReference>
<evidence type="ECO:0000313" key="3">
    <source>
        <dbReference type="Proteomes" id="UP001054837"/>
    </source>
</evidence>
<dbReference type="InterPro" id="IPR012337">
    <property type="entry name" value="RNaseH-like_sf"/>
</dbReference>
<dbReference type="InterPro" id="IPR036397">
    <property type="entry name" value="RNaseH_sf"/>
</dbReference>
<accession>A0AAV4W9Z7</accession>
<comment type="caution">
    <text evidence="2">The sequence shown here is derived from an EMBL/GenBank/DDBJ whole genome shotgun (WGS) entry which is preliminary data.</text>
</comment>
<dbReference type="GO" id="GO:0004523">
    <property type="term" value="F:RNA-DNA hybrid ribonuclease activity"/>
    <property type="evidence" value="ECO:0007669"/>
    <property type="project" value="InterPro"/>
</dbReference>
<dbReference type="PROSITE" id="PS50879">
    <property type="entry name" value="RNASE_H_1"/>
    <property type="match status" value="1"/>
</dbReference>